<evidence type="ECO:0000256" key="2">
    <source>
        <dbReference type="ARBA" id="ARBA00023125"/>
    </source>
</evidence>
<evidence type="ECO:0000256" key="3">
    <source>
        <dbReference type="ARBA" id="ARBA00023163"/>
    </source>
</evidence>
<dbReference type="InterPro" id="IPR036390">
    <property type="entry name" value="WH_DNA-bd_sf"/>
</dbReference>
<name>A0A9W6PUS2_9ACTN</name>
<dbReference type="Gene3D" id="1.20.120.530">
    <property type="entry name" value="GntR ligand-binding domain-like"/>
    <property type="match status" value="1"/>
</dbReference>
<keyword evidence="3" id="KW-0804">Transcription</keyword>
<accession>A0A9W6PUS2</accession>
<evidence type="ECO:0000259" key="4">
    <source>
        <dbReference type="PROSITE" id="PS50949"/>
    </source>
</evidence>
<dbReference type="Pfam" id="PF00392">
    <property type="entry name" value="GntR"/>
    <property type="match status" value="1"/>
</dbReference>
<keyword evidence="1" id="KW-0805">Transcription regulation</keyword>
<comment type="caution">
    <text evidence="5">The sequence shown here is derived from an EMBL/GenBank/DDBJ whole genome shotgun (WGS) entry which is preliminary data.</text>
</comment>
<dbReference type="SMART" id="SM00895">
    <property type="entry name" value="FCD"/>
    <property type="match status" value="1"/>
</dbReference>
<dbReference type="SUPFAM" id="SSF48008">
    <property type="entry name" value="GntR ligand-binding domain-like"/>
    <property type="match status" value="1"/>
</dbReference>
<dbReference type="InterPro" id="IPR000524">
    <property type="entry name" value="Tscrpt_reg_HTH_GntR"/>
</dbReference>
<organism evidence="5 6">
    <name type="scientific">Actinomadura rubrobrunea</name>
    <dbReference type="NCBI Taxonomy" id="115335"/>
    <lineage>
        <taxon>Bacteria</taxon>
        <taxon>Bacillati</taxon>
        <taxon>Actinomycetota</taxon>
        <taxon>Actinomycetes</taxon>
        <taxon>Streptosporangiales</taxon>
        <taxon>Thermomonosporaceae</taxon>
        <taxon>Actinomadura</taxon>
    </lineage>
</organism>
<proteinExistence type="predicted"/>
<evidence type="ECO:0000313" key="5">
    <source>
        <dbReference type="EMBL" id="GLW64170.1"/>
    </source>
</evidence>
<dbReference type="RefSeq" id="WP_067917884.1">
    <property type="nucleotide sequence ID" value="NZ_BSRZ01000004.1"/>
</dbReference>
<gene>
    <name evidence="5" type="ORF">Arub01_24140</name>
</gene>
<dbReference type="SUPFAM" id="SSF46785">
    <property type="entry name" value="Winged helix' DNA-binding domain"/>
    <property type="match status" value="1"/>
</dbReference>
<dbReference type="EMBL" id="BSRZ01000004">
    <property type="protein sequence ID" value="GLW64170.1"/>
    <property type="molecule type" value="Genomic_DNA"/>
</dbReference>
<evidence type="ECO:0000313" key="6">
    <source>
        <dbReference type="Proteomes" id="UP001165124"/>
    </source>
</evidence>
<keyword evidence="2" id="KW-0238">DNA-binding</keyword>
<dbReference type="Gene3D" id="1.10.10.10">
    <property type="entry name" value="Winged helix-like DNA-binding domain superfamily/Winged helix DNA-binding domain"/>
    <property type="match status" value="1"/>
</dbReference>
<protein>
    <submittedName>
        <fullName evidence="5">GntR family transcriptional regulator</fullName>
    </submittedName>
</protein>
<dbReference type="InterPro" id="IPR011711">
    <property type="entry name" value="GntR_C"/>
</dbReference>
<dbReference type="PANTHER" id="PTHR43537">
    <property type="entry name" value="TRANSCRIPTIONAL REGULATOR, GNTR FAMILY"/>
    <property type="match status" value="1"/>
</dbReference>
<evidence type="ECO:0000256" key="1">
    <source>
        <dbReference type="ARBA" id="ARBA00023015"/>
    </source>
</evidence>
<dbReference type="InterPro" id="IPR036388">
    <property type="entry name" value="WH-like_DNA-bd_sf"/>
</dbReference>
<reference evidence="5" key="1">
    <citation type="submission" date="2023-02" db="EMBL/GenBank/DDBJ databases">
        <title>Actinomadura rubrobrunea NBRC 14622.</title>
        <authorList>
            <person name="Ichikawa N."/>
            <person name="Sato H."/>
            <person name="Tonouchi N."/>
        </authorList>
    </citation>
    <scope>NUCLEOTIDE SEQUENCE</scope>
    <source>
        <strain evidence="5">NBRC 14622</strain>
    </source>
</reference>
<dbReference type="Proteomes" id="UP001165124">
    <property type="component" value="Unassembled WGS sequence"/>
</dbReference>
<dbReference type="PANTHER" id="PTHR43537:SF45">
    <property type="entry name" value="GNTR FAMILY REGULATORY PROTEIN"/>
    <property type="match status" value="1"/>
</dbReference>
<sequence length="212" mass="23575">MLQRVTAVQALVEELRRQILSGDLPPGSKLPEVELAERFNVARPTVRTALQHLVERRVLRRDTGRSAVVPEMNGADVRDVYFAREAVELHVVGHLSASGRSSKRLHQVGQALEHLQSLPADAPWSEVAEADLAFHTALVEAAGSARLVRLFHGLLEEVRMCLVQLEVHYPRRADLVDEHRRILDALEAQDAAAARTLMRAHLHSAVRALTGR</sequence>
<feature type="domain" description="HTH gntR-type" evidence="4">
    <location>
        <begin position="5"/>
        <end position="72"/>
    </location>
</feature>
<dbReference type="AlphaFoldDB" id="A0A9W6PUS2"/>
<dbReference type="GO" id="GO:0003700">
    <property type="term" value="F:DNA-binding transcription factor activity"/>
    <property type="evidence" value="ECO:0007669"/>
    <property type="project" value="InterPro"/>
</dbReference>
<dbReference type="CDD" id="cd07377">
    <property type="entry name" value="WHTH_GntR"/>
    <property type="match status" value="1"/>
</dbReference>
<keyword evidence="6" id="KW-1185">Reference proteome</keyword>
<dbReference type="PROSITE" id="PS50949">
    <property type="entry name" value="HTH_GNTR"/>
    <property type="match status" value="1"/>
</dbReference>
<dbReference type="SMART" id="SM00345">
    <property type="entry name" value="HTH_GNTR"/>
    <property type="match status" value="1"/>
</dbReference>
<dbReference type="GO" id="GO:0003677">
    <property type="term" value="F:DNA binding"/>
    <property type="evidence" value="ECO:0007669"/>
    <property type="project" value="UniProtKB-KW"/>
</dbReference>
<dbReference type="InterPro" id="IPR008920">
    <property type="entry name" value="TF_FadR/GntR_C"/>
</dbReference>
<dbReference type="Pfam" id="PF07729">
    <property type="entry name" value="FCD"/>
    <property type="match status" value="1"/>
</dbReference>